<dbReference type="SUPFAM" id="SSF48508">
    <property type="entry name" value="Nuclear receptor ligand-binding domain"/>
    <property type="match status" value="1"/>
</dbReference>
<evidence type="ECO:0000256" key="9">
    <source>
        <dbReference type="ARBA" id="ARBA00023242"/>
    </source>
</evidence>
<evidence type="ECO:0000256" key="4">
    <source>
        <dbReference type="ARBA" id="ARBA00022833"/>
    </source>
</evidence>
<keyword evidence="8 10" id="KW-0675">Receptor</keyword>
<feature type="domain" description="NR LBD" evidence="13">
    <location>
        <begin position="159"/>
        <end position="375"/>
    </location>
</feature>
<dbReference type="PANTHER" id="PTHR24083">
    <property type="entry name" value="NUCLEAR HORMONE RECEPTOR"/>
    <property type="match status" value="1"/>
</dbReference>
<dbReference type="SMART" id="SM00430">
    <property type="entry name" value="HOLI"/>
    <property type="match status" value="1"/>
</dbReference>
<keyword evidence="3 10" id="KW-0863">Zinc-finger</keyword>
<dbReference type="Gene3D" id="3.30.50.10">
    <property type="entry name" value="Erythroid Transcription Factor GATA-1, subunit A"/>
    <property type="match status" value="1"/>
</dbReference>
<evidence type="ECO:0000256" key="11">
    <source>
        <dbReference type="SAM" id="MobiDB-lite"/>
    </source>
</evidence>
<comment type="caution">
    <text evidence="14">The sequence shown here is derived from an EMBL/GenBank/DDBJ whole genome shotgun (WGS) entry which is preliminary data.</text>
</comment>
<dbReference type="PROSITE" id="PS00031">
    <property type="entry name" value="NUCLEAR_REC_DBD_1"/>
    <property type="match status" value="1"/>
</dbReference>
<evidence type="ECO:0000259" key="12">
    <source>
        <dbReference type="PROSITE" id="PS51030"/>
    </source>
</evidence>
<gene>
    <name evidence="14" type="ORF">SNE40_005728</name>
</gene>
<dbReference type="GO" id="GO:0005634">
    <property type="term" value="C:nucleus"/>
    <property type="evidence" value="ECO:0007669"/>
    <property type="project" value="UniProtKB-SubCell"/>
</dbReference>
<dbReference type="GO" id="GO:0043565">
    <property type="term" value="F:sequence-specific DNA binding"/>
    <property type="evidence" value="ECO:0007669"/>
    <property type="project" value="InterPro"/>
</dbReference>
<evidence type="ECO:0000256" key="7">
    <source>
        <dbReference type="ARBA" id="ARBA00023163"/>
    </source>
</evidence>
<keyword evidence="5 10" id="KW-0805">Transcription regulation</keyword>
<evidence type="ECO:0000256" key="8">
    <source>
        <dbReference type="ARBA" id="ARBA00023170"/>
    </source>
</evidence>
<keyword evidence="7 10" id="KW-0804">Transcription</keyword>
<dbReference type="InterPro" id="IPR001723">
    <property type="entry name" value="Nuclear_hrmn_rcpt"/>
</dbReference>
<name>A0AAN8K4W9_PATCE</name>
<dbReference type="GO" id="GO:0008270">
    <property type="term" value="F:zinc ion binding"/>
    <property type="evidence" value="ECO:0007669"/>
    <property type="project" value="UniProtKB-KW"/>
</dbReference>
<dbReference type="CDD" id="cd07163">
    <property type="entry name" value="NR_DBD_TLX"/>
    <property type="match status" value="1"/>
</dbReference>
<evidence type="ECO:0000256" key="6">
    <source>
        <dbReference type="ARBA" id="ARBA00023125"/>
    </source>
</evidence>
<dbReference type="Proteomes" id="UP001347796">
    <property type="component" value="Unassembled WGS sequence"/>
</dbReference>
<dbReference type="Gene3D" id="1.10.565.10">
    <property type="entry name" value="Retinoid X Receptor"/>
    <property type="match status" value="1"/>
</dbReference>
<dbReference type="GO" id="GO:0006357">
    <property type="term" value="P:regulation of transcription by RNA polymerase II"/>
    <property type="evidence" value="ECO:0007669"/>
    <property type="project" value="UniProtKB-ARBA"/>
</dbReference>
<feature type="domain" description="Nuclear receptor" evidence="12">
    <location>
        <begin position="16"/>
        <end position="95"/>
    </location>
</feature>
<dbReference type="AlphaFoldDB" id="A0AAN8K4W9"/>
<dbReference type="GO" id="GO:0032502">
    <property type="term" value="P:developmental process"/>
    <property type="evidence" value="ECO:0007669"/>
    <property type="project" value="UniProtKB-ARBA"/>
</dbReference>
<keyword evidence="9 10" id="KW-0539">Nucleus</keyword>
<keyword evidence="6 10" id="KW-0238">DNA-binding</keyword>
<keyword evidence="2 10" id="KW-0479">Metal-binding</keyword>
<evidence type="ECO:0000313" key="14">
    <source>
        <dbReference type="EMBL" id="KAK6187777.1"/>
    </source>
</evidence>
<evidence type="ECO:0000256" key="10">
    <source>
        <dbReference type="RuleBase" id="RU004334"/>
    </source>
</evidence>
<dbReference type="Pfam" id="PF00105">
    <property type="entry name" value="zf-C4"/>
    <property type="match status" value="1"/>
</dbReference>
<reference evidence="14 15" key="1">
    <citation type="submission" date="2024-01" db="EMBL/GenBank/DDBJ databases">
        <title>The genome of the rayed Mediterranean limpet Patella caerulea (Linnaeus, 1758).</title>
        <authorList>
            <person name="Anh-Thu Weber A."/>
            <person name="Halstead-Nussloch G."/>
        </authorList>
    </citation>
    <scope>NUCLEOTIDE SEQUENCE [LARGE SCALE GENOMIC DNA]</scope>
    <source>
        <strain evidence="14">AATW-2023a</strain>
        <tissue evidence="14">Whole specimen</tissue>
    </source>
</reference>
<evidence type="ECO:0000256" key="5">
    <source>
        <dbReference type="ARBA" id="ARBA00023015"/>
    </source>
</evidence>
<sequence>MSVSSRTPPKSDRLLDIPCKVCGDRSSGKHYGIYSCDGCSGFFKRSIHKNRAYTCKAQGDMKGLCPIDKTHRNQCRSCRLKKCFDADMNKDAVQHERGPRKPKIKAPDMSIGSSRHATQDAPMDLRVTNTPPQNMFHLQQDCLQNLGTNASRQFMLMGYVRNDVSELVRLQAPSAFSSPVLTFQRDVWQEVMARLLFTIIGWVKQIPAFTILTDVDQRLLLTTAWKDLFLLGIVQWGLPLDITGLSRSFNVLGTVGEVNSTSDLEKMAETVARLREMALDSTEFTCLKAITLFKSDTAGLVDTKTVENLQEQAHLMLTEHIQIQYPRQMVRFGRLLVLVSKLQSLKSTLVERIFFRNIVGNISIEKLVGNILQGDLV</sequence>
<evidence type="ECO:0000256" key="3">
    <source>
        <dbReference type="ARBA" id="ARBA00022771"/>
    </source>
</evidence>
<evidence type="ECO:0000256" key="2">
    <source>
        <dbReference type="ARBA" id="ARBA00022723"/>
    </source>
</evidence>
<dbReference type="PRINTS" id="PR00398">
    <property type="entry name" value="STRDHORMONER"/>
</dbReference>
<keyword evidence="4 10" id="KW-0862">Zinc</keyword>
<dbReference type="InterPro" id="IPR001628">
    <property type="entry name" value="Znf_hrmn_rcpt"/>
</dbReference>
<dbReference type="InterPro" id="IPR013088">
    <property type="entry name" value="Znf_NHR/GATA"/>
</dbReference>
<dbReference type="InterPro" id="IPR000536">
    <property type="entry name" value="Nucl_hrmn_rcpt_lig-bd"/>
</dbReference>
<comment type="similarity">
    <text evidence="10">Belongs to the nuclear hormone receptor family.</text>
</comment>
<evidence type="ECO:0008006" key="16">
    <source>
        <dbReference type="Google" id="ProtNLM"/>
    </source>
</evidence>
<dbReference type="PROSITE" id="PS51030">
    <property type="entry name" value="NUCLEAR_REC_DBD_2"/>
    <property type="match status" value="1"/>
</dbReference>
<evidence type="ECO:0000256" key="1">
    <source>
        <dbReference type="ARBA" id="ARBA00004123"/>
    </source>
</evidence>
<comment type="subcellular location">
    <subcellularLocation>
        <location evidence="1 10">Nucleus</location>
    </subcellularLocation>
</comment>
<proteinExistence type="inferred from homology"/>
<evidence type="ECO:0000313" key="15">
    <source>
        <dbReference type="Proteomes" id="UP001347796"/>
    </source>
</evidence>
<dbReference type="Pfam" id="PF00104">
    <property type="entry name" value="Hormone_recep"/>
    <property type="match status" value="1"/>
</dbReference>
<dbReference type="FunFam" id="3.30.50.10:FF:000019">
    <property type="entry name" value="Nuclear receptor subfamily 2 group E member"/>
    <property type="match status" value="1"/>
</dbReference>
<dbReference type="InterPro" id="IPR050274">
    <property type="entry name" value="Nuclear_hormone_rcpt_NR2"/>
</dbReference>
<dbReference type="PROSITE" id="PS51843">
    <property type="entry name" value="NR_LBD"/>
    <property type="match status" value="1"/>
</dbReference>
<accession>A0AAN8K4W9</accession>
<feature type="region of interest" description="Disordered" evidence="11">
    <location>
        <begin position="92"/>
        <end position="119"/>
    </location>
</feature>
<protein>
    <recommendedName>
        <fullName evidence="16">Nuclear receptor subfamily 2 group E member 1</fullName>
    </recommendedName>
</protein>
<dbReference type="SUPFAM" id="SSF57716">
    <property type="entry name" value="Glucocorticoid receptor-like (DNA-binding domain)"/>
    <property type="match status" value="1"/>
</dbReference>
<evidence type="ECO:0000259" key="13">
    <source>
        <dbReference type="PROSITE" id="PS51843"/>
    </source>
</evidence>
<keyword evidence="15" id="KW-1185">Reference proteome</keyword>
<dbReference type="PRINTS" id="PR00047">
    <property type="entry name" value="STROIDFINGER"/>
</dbReference>
<organism evidence="14 15">
    <name type="scientific">Patella caerulea</name>
    <name type="common">Rayed Mediterranean limpet</name>
    <dbReference type="NCBI Taxonomy" id="87958"/>
    <lineage>
        <taxon>Eukaryota</taxon>
        <taxon>Metazoa</taxon>
        <taxon>Spiralia</taxon>
        <taxon>Lophotrochozoa</taxon>
        <taxon>Mollusca</taxon>
        <taxon>Gastropoda</taxon>
        <taxon>Patellogastropoda</taxon>
        <taxon>Patelloidea</taxon>
        <taxon>Patellidae</taxon>
        <taxon>Patella</taxon>
    </lineage>
</organism>
<dbReference type="SMART" id="SM00399">
    <property type="entry name" value="ZnF_C4"/>
    <property type="match status" value="1"/>
</dbReference>
<dbReference type="InterPro" id="IPR035500">
    <property type="entry name" value="NHR-like_dom_sf"/>
</dbReference>
<dbReference type="GO" id="GO:0003700">
    <property type="term" value="F:DNA-binding transcription factor activity"/>
    <property type="evidence" value="ECO:0007669"/>
    <property type="project" value="InterPro"/>
</dbReference>
<dbReference type="EMBL" id="JAZGQO010000004">
    <property type="protein sequence ID" value="KAK6187777.1"/>
    <property type="molecule type" value="Genomic_DNA"/>
</dbReference>